<dbReference type="EMBL" id="UGTJ01000001">
    <property type="protein sequence ID" value="SUB79095.1"/>
    <property type="molecule type" value="Genomic_DNA"/>
</dbReference>
<dbReference type="CDD" id="cd14948">
    <property type="entry name" value="BACON"/>
    <property type="match status" value="1"/>
</dbReference>
<evidence type="ECO:0000256" key="4">
    <source>
        <dbReference type="ARBA" id="ARBA00023277"/>
    </source>
</evidence>
<evidence type="ECO:0000256" key="2">
    <source>
        <dbReference type="ARBA" id="ARBA00022801"/>
    </source>
</evidence>
<keyword evidence="6" id="KW-0624">Polysaccharide degradation</keyword>
<protein>
    <submittedName>
        <fullName evidence="11">Endoglucanase A</fullName>
        <ecNumber evidence="11">3.2.1.4</ecNumber>
    </submittedName>
</protein>
<comment type="caution">
    <text evidence="11">The sequence shown here is derived from an EMBL/GenBank/DDBJ whole genome shotgun (WGS) entry which is preliminary data.</text>
</comment>
<dbReference type="Proteomes" id="UP000255283">
    <property type="component" value="Unassembled WGS sequence"/>
</dbReference>
<evidence type="ECO:0000313" key="11">
    <source>
        <dbReference type="EMBL" id="SUB79095.1"/>
    </source>
</evidence>
<comment type="similarity">
    <text evidence="1 7">Belongs to the glycosyl hydrolase 5 (cellulase A) family.</text>
</comment>
<dbReference type="PANTHER" id="PTHR31297">
    <property type="entry name" value="GLUCAN ENDO-1,6-BETA-GLUCOSIDASE B"/>
    <property type="match status" value="1"/>
</dbReference>
<dbReference type="GO" id="GO:0030245">
    <property type="term" value="P:cellulose catabolic process"/>
    <property type="evidence" value="ECO:0007669"/>
    <property type="project" value="UniProtKB-KW"/>
</dbReference>
<keyword evidence="5 7" id="KW-0326">Glycosidase</keyword>
<keyword evidence="8" id="KW-0732">Signal</keyword>
<feature type="domain" description="Glycoside hydrolase family 5" evidence="9">
    <location>
        <begin position="180"/>
        <end position="468"/>
    </location>
</feature>
<sequence>MKTKNILSLVLFAAMAWGFQGCSDSDNSMAATGLDVTKDNVSVSVLDFNISASSAILGVSTDGDWTAAVPDADTTWLKITPHAGYGWNYKDSTASNTNAYIKVTVATNKAAVRTSTITVKAGSQSKTITVKQKGAGVDPNDPFESAWNMIANLKVGYNLGNTLDSNPEGSWWNPAGKTPKDYETSWGQPYTTQEMIDSIAAKGFNIIRVPVTWGPHLDSNNKIDEAWMTRVEEVVNYVLKAGCYCVINVMHDTGEKGWLYADMGDYATRTAKYQAVWKQIAVRFKNYGEKLVFESFNEILNKQRSWTAPAAGDGAYQAINKLQQDFVNTVRATGGNNEYRNLAITTYAATGNKAVALAELAVPTDVHPSHIYLTIHSYDPYNFCENNAGKKADGSSYDYNILVWDADCEAEVSKVVNQVAKRADELGIPYVFGEFGAIDNKKNINERVKYANYVAAQFKAHNTTGLWWMGLFDRKTLTWTEPQLVSALMKVLNK</sequence>
<dbReference type="EC" id="3.2.1.4" evidence="11"/>
<dbReference type="GO" id="GO:0005576">
    <property type="term" value="C:extracellular region"/>
    <property type="evidence" value="ECO:0007669"/>
    <property type="project" value="TreeGrafter"/>
</dbReference>
<accession>A0AAQ1UGS8</accession>
<dbReference type="InterPro" id="IPR013783">
    <property type="entry name" value="Ig-like_fold"/>
</dbReference>
<keyword evidence="3" id="KW-0136">Cellulose degradation</keyword>
<gene>
    <name evidence="11" type="primary">celA</name>
    <name evidence="11" type="ORF">NCTC13063_00350</name>
</gene>
<keyword evidence="4" id="KW-0119">Carbohydrate metabolism</keyword>
<evidence type="ECO:0000259" key="10">
    <source>
        <dbReference type="Pfam" id="PF13004"/>
    </source>
</evidence>
<dbReference type="Pfam" id="PF13004">
    <property type="entry name" value="BACON"/>
    <property type="match status" value="1"/>
</dbReference>
<evidence type="ECO:0000256" key="6">
    <source>
        <dbReference type="ARBA" id="ARBA00023326"/>
    </source>
</evidence>
<reference evidence="11 12" key="1">
    <citation type="submission" date="2018-06" db="EMBL/GenBank/DDBJ databases">
        <authorList>
            <consortium name="Pathogen Informatics"/>
            <person name="Doyle S."/>
        </authorList>
    </citation>
    <scope>NUCLEOTIDE SEQUENCE [LARGE SCALE GENOMIC DNA]</scope>
    <source>
        <strain evidence="11 12">NCTC13063</strain>
    </source>
</reference>
<keyword evidence="2 7" id="KW-0378">Hydrolase</keyword>
<dbReference type="Gene3D" id="3.20.20.80">
    <property type="entry name" value="Glycosidases"/>
    <property type="match status" value="1"/>
</dbReference>
<name>A0AAQ1UGS8_9BACT</name>
<dbReference type="Pfam" id="PF00150">
    <property type="entry name" value="Cellulase"/>
    <property type="match status" value="1"/>
</dbReference>
<dbReference type="Gene3D" id="2.60.40.10">
    <property type="entry name" value="Immunoglobulins"/>
    <property type="match status" value="1"/>
</dbReference>
<dbReference type="GO" id="GO:0008422">
    <property type="term" value="F:beta-glucosidase activity"/>
    <property type="evidence" value="ECO:0007669"/>
    <property type="project" value="TreeGrafter"/>
</dbReference>
<feature type="chain" id="PRO_5043001706" evidence="8">
    <location>
        <begin position="23"/>
        <end position="494"/>
    </location>
</feature>
<dbReference type="AlphaFoldDB" id="A0AAQ1UGS8"/>
<dbReference type="PROSITE" id="PS51257">
    <property type="entry name" value="PROKAR_LIPOPROTEIN"/>
    <property type="match status" value="1"/>
</dbReference>
<proteinExistence type="inferred from homology"/>
<feature type="signal peptide" evidence="8">
    <location>
        <begin position="1"/>
        <end position="22"/>
    </location>
</feature>
<dbReference type="GO" id="GO:0009986">
    <property type="term" value="C:cell surface"/>
    <property type="evidence" value="ECO:0007669"/>
    <property type="project" value="TreeGrafter"/>
</dbReference>
<evidence type="ECO:0000256" key="5">
    <source>
        <dbReference type="ARBA" id="ARBA00023295"/>
    </source>
</evidence>
<dbReference type="InterPro" id="IPR050386">
    <property type="entry name" value="Glycosyl_hydrolase_5"/>
</dbReference>
<feature type="domain" description="BACON" evidence="10">
    <location>
        <begin position="73"/>
        <end position="133"/>
    </location>
</feature>
<dbReference type="SUPFAM" id="SSF51445">
    <property type="entry name" value="(Trans)glycosidases"/>
    <property type="match status" value="1"/>
</dbReference>
<evidence type="ECO:0000256" key="1">
    <source>
        <dbReference type="ARBA" id="ARBA00005641"/>
    </source>
</evidence>
<evidence type="ECO:0000259" key="9">
    <source>
        <dbReference type="Pfam" id="PF00150"/>
    </source>
</evidence>
<dbReference type="GO" id="GO:0008810">
    <property type="term" value="F:cellulase activity"/>
    <property type="evidence" value="ECO:0007669"/>
    <property type="project" value="UniProtKB-EC"/>
</dbReference>
<evidence type="ECO:0000256" key="7">
    <source>
        <dbReference type="RuleBase" id="RU361153"/>
    </source>
</evidence>
<dbReference type="InterPro" id="IPR017853">
    <property type="entry name" value="GH"/>
</dbReference>
<evidence type="ECO:0000256" key="3">
    <source>
        <dbReference type="ARBA" id="ARBA00023001"/>
    </source>
</evidence>
<evidence type="ECO:0000256" key="8">
    <source>
        <dbReference type="SAM" id="SignalP"/>
    </source>
</evidence>
<dbReference type="RefSeq" id="WP_115153074.1">
    <property type="nucleotide sequence ID" value="NZ_DBFWLE010000008.1"/>
</dbReference>
<evidence type="ECO:0000313" key="12">
    <source>
        <dbReference type="Proteomes" id="UP000255283"/>
    </source>
</evidence>
<dbReference type="InterPro" id="IPR001547">
    <property type="entry name" value="Glyco_hydro_5"/>
</dbReference>
<dbReference type="InterPro" id="IPR024361">
    <property type="entry name" value="BACON"/>
</dbReference>
<dbReference type="PANTHER" id="PTHR31297:SF41">
    <property type="entry name" value="ENDOGLUCANASE, PUTATIVE (AFU_ORTHOLOGUE AFUA_5G01830)-RELATED"/>
    <property type="match status" value="1"/>
</dbReference>
<organism evidence="11 12">
    <name type="scientific">Segatella buccae</name>
    <dbReference type="NCBI Taxonomy" id="28126"/>
    <lineage>
        <taxon>Bacteria</taxon>
        <taxon>Pseudomonadati</taxon>
        <taxon>Bacteroidota</taxon>
        <taxon>Bacteroidia</taxon>
        <taxon>Bacteroidales</taxon>
        <taxon>Prevotellaceae</taxon>
        <taxon>Segatella</taxon>
    </lineage>
</organism>